<evidence type="ECO:0000313" key="3">
    <source>
        <dbReference type="Proteomes" id="UP000032232"/>
    </source>
</evidence>
<dbReference type="STRING" id="935700.jaqu_13540"/>
<dbReference type="EMBL" id="JYFE01000025">
    <property type="protein sequence ID" value="KIT16857.1"/>
    <property type="molecule type" value="Genomic_DNA"/>
</dbReference>
<proteinExistence type="predicted"/>
<reference evidence="2 3" key="1">
    <citation type="submission" date="2015-02" db="EMBL/GenBank/DDBJ databases">
        <title>Genome Sequence of Jannaschia aquimarina DSM28248, a member of the Roseobacter clade.</title>
        <authorList>
            <person name="Voget S."/>
            <person name="Daniel R."/>
        </authorList>
    </citation>
    <scope>NUCLEOTIDE SEQUENCE [LARGE SCALE GENOMIC DNA]</scope>
    <source>
        <strain evidence="2 3">GSW-M26</strain>
    </source>
</reference>
<dbReference type="PATRIC" id="fig|935700.4.peg.1408"/>
<dbReference type="Gene3D" id="3.40.50.720">
    <property type="entry name" value="NAD(P)-binding Rossmann-like Domain"/>
    <property type="match status" value="1"/>
</dbReference>
<name>A0A0D1CQ43_9RHOB</name>
<dbReference type="RefSeq" id="WP_043918192.1">
    <property type="nucleotide sequence ID" value="NZ_JYFE01000025.1"/>
</dbReference>
<dbReference type="InterPro" id="IPR036291">
    <property type="entry name" value="NAD(P)-bd_dom_sf"/>
</dbReference>
<dbReference type="OrthoDB" id="9804695at2"/>
<gene>
    <name evidence="2" type="ORF">jaqu_13540</name>
</gene>
<evidence type="ECO:0000313" key="2">
    <source>
        <dbReference type="EMBL" id="KIT16857.1"/>
    </source>
</evidence>
<accession>A0A0D1CQ43</accession>
<comment type="caution">
    <text evidence="2">The sequence shown here is derived from an EMBL/GenBank/DDBJ whole genome shotgun (WGS) entry which is preliminary data.</text>
</comment>
<feature type="domain" description="CoA-binding" evidence="1">
    <location>
        <begin position="14"/>
        <end position="110"/>
    </location>
</feature>
<evidence type="ECO:0000259" key="1">
    <source>
        <dbReference type="SMART" id="SM00881"/>
    </source>
</evidence>
<sequence length="159" mass="17255">MTTTPSDDLLRAMLARPATFAMVGVSPNPVRPSNYVARYLARRGYRLQAVNPGHAGTEMFGAVCVAGLSDLHEAPDVIDIFRRPEAVPAIVDEALSLYPSLRGIWLQIGIVSPESERLCAQAGVAIVQDRCPKIEHQRLFGELRMGGFATGIVSSKLPR</sequence>
<dbReference type="AlphaFoldDB" id="A0A0D1CQ43"/>
<dbReference type="SUPFAM" id="SSF51735">
    <property type="entry name" value="NAD(P)-binding Rossmann-fold domains"/>
    <property type="match status" value="1"/>
</dbReference>
<organism evidence="2 3">
    <name type="scientific">Jannaschia aquimarina</name>
    <dbReference type="NCBI Taxonomy" id="935700"/>
    <lineage>
        <taxon>Bacteria</taxon>
        <taxon>Pseudomonadati</taxon>
        <taxon>Pseudomonadota</taxon>
        <taxon>Alphaproteobacteria</taxon>
        <taxon>Rhodobacterales</taxon>
        <taxon>Roseobacteraceae</taxon>
        <taxon>Jannaschia</taxon>
    </lineage>
</organism>
<dbReference type="Proteomes" id="UP000032232">
    <property type="component" value="Unassembled WGS sequence"/>
</dbReference>
<dbReference type="SMART" id="SM00881">
    <property type="entry name" value="CoA_binding"/>
    <property type="match status" value="1"/>
</dbReference>
<dbReference type="InterPro" id="IPR003781">
    <property type="entry name" value="CoA-bd"/>
</dbReference>
<dbReference type="Pfam" id="PF13380">
    <property type="entry name" value="CoA_binding_2"/>
    <property type="match status" value="1"/>
</dbReference>
<keyword evidence="3" id="KW-1185">Reference proteome</keyword>
<dbReference type="PANTHER" id="PTHR33303">
    <property type="entry name" value="CYTOPLASMIC PROTEIN-RELATED"/>
    <property type="match status" value="1"/>
</dbReference>
<protein>
    <recommendedName>
        <fullName evidence="1">CoA-binding domain-containing protein</fullName>
    </recommendedName>
</protein>
<dbReference type="PANTHER" id="PTHR33303:SF2">
    <property type="entry name" value="COA-BINDING DOMAIN-CONTAINING PROTEIN"/>
    <property type="match status" value="1"/>
</dbReference>